<dbReference type="InterPro" id="IPR050982">
    <property type="entry name" value="Auxin_biosynth/cation_transpt"/>
</dbReference>
<dbReference type="SUPFAM" id="SSF51905">
    <property type="entry name" value="FAD/NAD(P)-binding domain"/>
    <property type="match status" value="1"/>
</dbReference>
<dbReference type="RefSeq" id="WP_175202083.1">
    <property type="nucleotide sequence ID" value="NZ_CADILH010000001.1"/>
</dbReference>
<evidence type="ECO:0000256" key="1">
    <source>
        <dbReference type="ARBA" id="ARBA00023002"/>
    </source>
</evidence>
<dbReference type="PANTHER" id="PTHR43539">
    <property type="entry name" value="FLAVIN-BINDING MONOOXYGENASE-LIKE PROTEIN (AFU_ORTHOLOGUE AFUA_4G09220)"/>
    <property type="match status" value="1"/>
</dbReference>
<dbReference type="Proteomes" id="UP000494183">
    <property type="component" value="Unassembled WGS sequence"/>
</dbReference>
<dbReference type="PANTHER" id="PTHR43539:SF91">
    <property type="entry name" value="FAD-DEPENDENT URATE HYDROXYLASE"/>
    <property type="match status" value="1"/>
</dbReference>
<reference evidence="2 3" key="1">
    <citation type="submission" date="2020-04" db="EMBL/GenBank/DDBJ databases">
        <authorList>
            <person name="De Canck E."/>
        </authorList>
    </citation>
    <scope>NUCLEOTIDE SEQUENCE [LARGE SCALE GENOMIC DNA]</scope>
    <source>
        <strain evidence="2 3">LMG 6000</strain>
    </source>
</reference>
<dbReference type="EC" id="1.14.13.-" evidence="2"/>
<protein>
    <submittedName>
        <fullName evidence="2">FAD-dependent urate hydroxylase</fullName>
        <ecNumber evidence="2">1.14.13.-</ecNumber>
    </submittedName>
</protein>
<gene>
    <name evidence="2" type="primary">hpyO_1</name>
    <name evidence="2" type="ORF">LMG6000_00433</name>
</gene>
<organism evidence="2 3">
    <name type="scientific">Achromobacter insolitus</name>
    <dbReference type="NCBI Taxonomy" id="217204"/>
    <lineage>
        <taxon>Bacteria</taxon>
        <taxon>Pseudomonadati</taxon>
        <taxon>Pseudomonadota</taxon>
        <taxon>Betaproteobacteria</taxon>
        <taxon>Burkholderiales</taxon>
        <taxon>Alcaligenaceae</taxon>
        <taxon>Achromobacter</taxon>
    </lineage>
</organism>
<dbReference type="EMBL" id="CADILH010000001">
    <property type="protein sequence ID" value="CAB3929381.1"/>
    <property type="molecule type" value="Genomic_DNA"/>
</dbReference>
<sequence>MTTTLPLVDPILDARALRALQALGPEPAEWVEPVAGVDHDVAIIGGGQNGVALAFALRRLGVRRVTVIDAAPAASVGVWRSPARMNVLRTPKTLVGPELGVSELSFRHWFEARHGLDAYDAIGYIRRLDWAAYLDWFREIAQVPVRDETTLLGVEPQGEHLRLHLRKSGVDTVETVRKLVLNTGVVGFGGPNIPQAIREHLPKARYHHTSEAIDFAALTGRKVAILGSAASAFDAAAEALEHGAAEVRLFSRRPAIANKATPRLRGYPGAVQSFALLPDAVRWKMNLLAKRSGTTPPREALLRLAQQPAFHVHLNAQWQGIREEGGKIRFLDGGHAHAVDHLILGTGYLSDATAQPELRSIAFAIATWGDRYQAPDDLADAELARSPYLGLDYQLREKQPGQAPYLKHIHVYSAAASVSFGRPVGDVPCMGECLPKLARALASDLYFQNAEAHWQRAEQAAPEEFPADLYAHAVR</sequence>
<dbReference type="Gene3D" id="3.50.50.60">
    <property type="entry name" value="FAD/NAD(P)-binding domain"/>
    <property type="match status" value="1"/>
</dbReference>
<keyword evidence="3" id="KW-1185">Reference proteome</keyword>
<name>A0A6S7F4M0_9BURK</name>
<keyword evidence="1 2" id="KW-0560">Oxidoreductase</keyword>
<dbReference type="Pfam" id="PF13738">
    <property type="entry name" value="Pyr_redox_3"/>
    <property type="match status" value="1"/>
</dbReference>
<dbReference type="GO" id="GO:0050660">
    <property type="term" value="F:flavin adenine dinucleotide binding"/>
    <property type="evidence" value="ECO:0007669"/>
    <property type="project" value="TreeGrafter"/>
</dbReference>
<dbReference type="GO" id="GO:0004497">
    <property type="term" value="F:monooxygenase activity"/>
    <property type="evidence" value="ECO:0007669"/>
    <property type="project" value="TreeGrafter"/>
</dbReference>
<evidence type="ECO:0000313" key="2">
    <source>
        <dbReference type="EMBL" id="CAB3929381.1"/>
    </source>
</evidence>
<evidence type="ECO:0000313" key="3">
    <source>
        <dbReference type="Proteomes" id="UP000494183"/>
    </source>
</evidence>
<dbReference type="InterPro" id="IPR036188">
    <property type="entry name" value="FAD/NAD-bd_sf"/>
</dbReference>
<dbReference type="AlphaFoldDB" id="A0A6S7F4M0"/>
<accession>A0A6S7F4M0</accession>
<proteinExistence type="predicted"/>